<keyword evidence="1" id="KW-0175">Coiled coil</keyword>
<dbReference type="OrthoDB" id="580912at2"/>
<feature type="signal peptide" evidence="2">
    <location>
        <begin position="1"/>
        <end position="17"/>
    </location>
</feature>
<evidence type="ECO:0000259" key="3">
    <source>
        <dbReference type="Pfam" id="PF13598"/>
    </source>
</evidence>
<dbReference type="Proteomes" id="UP000027734">
    <property type="component" value="Unassembled WGS sequence"/>
</dbReference>
<dbReference type="AlphaFoldDB" id="A0A073IMW1"/>
<evidence type="ECO:0000256" key="1">
    <source>
        <dbReference type="SAM" id="Coils"/>
    </source>
</evidence>
<name>A0A073IMW1_9RHOB</name>
<dbReference type="Pfam" id="PF13600">
    <property type="entry name" value="DUF4140"/>
    <property type="match status" value="1"/>
</dbReference>
<sequence length="540" mass="58034">MRFLSVALVALPLPIMAETFTTTSSPTAATVYSGFAMVTREVSVEVPAGAHQIILPDLPQWVDAGSLRASISGADITSTRLRTAALPPQPDSDSQAVVAAKEQIKLAERALRDLDDAIQDAELAIQSAEARLAFLGNLSSSETLPSDPLALAELAAMIEAQTLTAKQTQLNAQREARQISEARPDLLRDLEDAKAALDALTPPAEPKALLALSVDAKEAGTIIATVSYPARASWQPTYDVALATGDDATMTLRRAALVHQNTGENWDNIALTLSTLTPSGQIVPSELYPPLLRFEDPQLRAKLQRSVSGLSAGMAEDVAEPAMMEAAPSPQPNFDGPGVRYTLPSPISIAQNAEGARVELDALEFGARVFARAVPASDQTAFLMAESENASKESLLAANSAQIFVDGTLVGQSYFSAVPAGGEIVQAFGPIEDLRLKRTVLDLSEGDRGLISRTNAQTQEIRMEIENLGAKAWDVELLEAIPYSEQDDLEIEWSAKPQPSITDVDNRRGLMQWNFSIGANDNKEITTEQFIRWPDGKVLR</sequence>
<evidence type="ECO:0000313" key="6">
    <source>
        <dbReference type="Proteomes" id="UP000027734"/>
    </source>
</evidence>
<dbReference type="Pfam" id="PF13598">
    <property type="entry name" value="DUF4139"/>
    <property type="match status" value="1"/>
</dbReference>
<proteinExistence type="predicted"/>
<dbReference type="InterPro" id="IPR037291">
    <property type="entry name" value="DUF4139"/>
</dbReference>
<protein>
    <recommendedName>
        <fullName evidence="7">DUF4139 domain-containing protein</fullName>
    </recommendedName>
</protein>
<dbReference type="PANTHER" id="PTHR31005:SF8">
    <property type="entry name" value="DUF4139 DOMAIN-CONTAINING PROTEIN"/>
    <property type="match status" value="1"/>
</dbReference>
<feature type="domain" description="DUF4139" evidence="3">
    <location>
        <begin position="231"/>
        <end position="534"/>
    </location>
</feature>
<dbReference type="InterPro" id="IPR011935">
    <property type="entry name" value="CHP02231"/>
</dbReference>
<dbReference type="PANTHER" id="PTHR31005">
    <property type="entry name" value="DUF4139 DOMAIN-CONTAINING PROTEIN"/>
    <property type="match status" value="1"/>
</dbReference>
<keyword evidence="2" id="KW-0732">Signal</keyword>
<reference evidence="5 6" key="1">
    <citation type="submission" date="2014-01" db="EMBL/GenBank/DDBJ databases">
        <title>Sulfitobacter donghicola JCM 14565 Genome Sequencing.</title>
        <authorList>
            <person name="Lai Q."/>
            <person name="Hong Z."/>
        </authorList>
    </citation>
    <scope>NUCLEOTIDE SEQUENCE [LARGE SCALE GENOMIC DNA]</scope>
    <source>
        <strain evidence="5 6">JCM 14565</strain>
    </source>
</reference>
<evidence type="ECO:0008006" key="7">
    <source>
        <dbReference type="Google" id="ProtNLM"/>
    </source>
</evidence>
<accession>A0A073IMW1</accession>
<feature type="chain" id="PRO_5001689851" description="DUF4139 domain-containing protein" evidence="2">
    <location>
        <begin position="18"/>
        <end position="540"/>
    </location>
</feature>
<evidence type="ECO:0000313" key="5">
    <source>
        <dbReference type="EMBL" id="KEJ91044.1"/>
    </source>
</evidence>
<organism evidence="5 6">
    <name type="scientific">Sulfitobacter donghicola DSW-25 = KCTC 12864 = JCM 14565</name>
    <dbReference type="NCBI Taxonomy" id="1300350"/>
    <lineage>
        <taxon>Bacteria</taxon>
        <taxon>Pseudomonadati</taxon>
        <taxon>Pseudomonadota</taxon>
        <taxon>Alphaproteobacteria</taxon>
        <taxon>Rhodobacterales</taxon>
        <taxon>Roseobacteraceae</taxon>
        <taxon>Sulfitobacter</taxon>
    </lineage>
</organism>
<comment type="caution">
    <text evidence="5">The sequence shown here is derived from an EMBL/GenBank/DDBJ whole genome shotgun (WGS) entry which is preliminary data.</text>
</comment>
<dbReference type="STRING" id="1300350.Z948_1414"/>
<evidence type="ECO:0000259" key="4">
    <source>
        <dbReference type="Pfam" id="PF13600"/>
    </source>
</evidence>
<gene>
    <name evidence="5" type="ORF">DSW25_00625</name>
</gene>
<dbReference type="RefSeq" id="WP_025058826.1">
    <property type="nucleotide sequence ID" value="NZ_JAMC01000001.1"/>
</dbReference>
<evidence type="ECO:0000256" key="2">
    <source>
        <dbReference type="SAM" id="SignalP"/>
    </source>
</evidence>
<dbReference type="InterPro" id="IPR025554">
    <property type="entry name" value="DUF4140"/>
</dbReference>
<keyword evidence="6" id="KW-1185">Reference proteome</keyword>
<dbReference type="EMBL" id="JAMC01000001">
    <property type="protein sequence ID" value="KEJ91044.1"/>
    <property type="molecule type" value="Genomic_DNA"/>
</dbReference>
<feature type="coiled-coil region" evidence="1">
    <location>
        <begin position="97"/>
        <end position="138"/>
    </location>
</feature>
<dbReference type="eggNOG" id="COG5316">
    <property type="taxonomic scope" value="Bacteria"/>
</dbReference>
<dbReference type="NCBIfam" id="TIGR02231">
    <property type="entry name" value="mucoidy inhibitor MuiA family protein"/>
    <property type="match status" value="1"/>
</dbReference>
<feature type="domain" description="DUF4140" evidence="4">
    <location>
        <begin position="29"/>
        <end position="135"/>
    </location>
</feature>